<evidence type="ECO:0000256" key="6">
    <source>
        <dbReference type="SAM" id="MobiDB-lite"/>
    </source>
</evidence>
<keyword evidence="3" id="KW-0687">Ribonucleoprotein</keyword>
<dbReference type="NCBIfam" id="TIGR03625">
    <property type="entry name" value="L3_bact"/>
    <property type="match status" value="1"/>
</dbReference>
<dbReference type="Pfam" id="PF00297">
    <property type="entry name" value="Ribosomal_L3"/>
    <property type="match status" value="1"/>
</dbReference>
<name>A0A6J1P3N0_BICAN</name>
<sequence>MSKSSLKLLCTALSKMKVAYVTTRSCYYQPKFRPPYWYSPKERVMSEDMLTQENRDFLEEVRQDKLNLQTAVESPLAKVETEEVAQWTPTTRRAGLIARKIGNYPLWSKDGKKFQTTLLQVVDNHVIKYIPPEEFTPMKTTKLNWREKRRLGCLLVGSETIDPSIVTKEYCGLFDSVGMLPKRHLRRFMISPHAKMPTGTPLFATHFRVGDYVDVRAKTMDRGFQGVMKRWGFKGMPASHGVTKTHRRPGNIGAGGEKARVWPGTKMPGHMGNSWRTLRGVKILRINTKHNILWMLGVGIPGETGAMCYLFDTVLPLRKLKTPPPFPTQPFVDDIPLEYYDESIHMFDTPTITFEES</sequence>
<dbReference type="AlphaFoldDB" id="A0A6J1P3N0"/>
<evidence type="ECO:0000313" key="8">
    <source>
        <dbReference type="RefSeq" id="XP_023951491.2"/>
    </source>
</evidence>
<keyword evidence="2 8" id="KW-0689">Ribosomal protein</keyword>
<dbReference type="GO" id="GO:0006412">
    <property type="term" value="P:translation"/>
    <property type="evidence" value="ECO:0007669"/>
    <property type="project" value="InterPro"/>
</dbReference>
<evidence type="ECO:0000256" key="3">
    <source>
        <dbReference type="ARBA" id="ARBA00023274"/>
    </source>
</evidence>
<gene>
    <name evidence="8" type="primary">LOC112055551</name>
</gene>
<dbReference type="InterPro" id="IPR000597">
    <property type="entry name" value="Ribosomal_uL3"/>
</dbReference>
<evidence type="ECO:0000256" key="4">
    <source>
        <dbReference type="ARBA" id="ARBA00035209"/>
    </source>
</evidence>
<dbReference type="SUPFAM" id="SSF50447">
    <property type="entry name" value="Translation proteins"/>
    <property type="match status" value="1"/>
</dbReference>
<proteinExistence type="inferred from homology"/>
<accession>A0A6J1P3N0</accession>
<evidence type="ECO:0000313" key="7">
    <source>
        <dbReference type="Proteomes" id="UP001652582"/>
    </source>
</evidence>
<dbReference type="InterPro" id="IPR019927">
    <property type="entry name" value="Ribosomal_uL3_bac/org-type"/>
</dbReference>
<evidence type="ECO:0000256" key="1">
    <source>
        <dbReference type="ARBA" id="ARBA00006540"/>
    </source>
</evidence>
<reference evidence="8" key="1">
    <citation type="submission" date="2025-08" db="UniProtKB">
        <authorList>
            <consortium name="RefSeq"/>
        </authorList>
    </citation>
    <scope>IDENTIFICATION</scope>
</reference>
<dbReference type="GeneID" id="112055551"/>
<organism evidence="7 8">
    <name type="scientific">Bicyclus anynana</name>
    <name type="common">Squinting bush brown butterfly</name>
    <dbReference type="NCBI Taxonomy" id="110368"/>
    <lineage>
        <taxon>Eukaryota</taxon>
        <taxon>Metazoa</taxon>
        <taxon>Ecdysozoa</taxon>
        <taxon>Arthropoda</taxon>
        <taxon>Hexapoda</taxon>
        <taxon>Insecta</taxon>
        <taxon>Pterygota</taxon>
        <taxon>Neoptera</taxon>
        <taxon>Endopterygota</taxon>
        <taxon>Lepidoptera</taxon>
        <taxon>Glossata</taxon>
        <taxon>Ditrysia</taxon>
        <taxon>Papilionoidea</taxon>
        <taxon>Nymphalidae</taxon>
        <taxon>Satyrinae</taxon>
        <taxon>Satyrini</taxon>
        <taxon>Mycalesina</taxon>
        <taxon>Bicyclus</taxon>
    </lineage>
</organism>
<evidence type="ECO:0000256" key="2">
    <source>
        <dbReference type="ARBA" id="ARBA00022980"/>
    </source>
</evidence>
<protein>
    <recommendedName>
        <fullName evidence="4">Large ribosomal subunit protein uL3m</fullName>
    </recommendedName>
    <alternativeName>
        <fullName evidence="5">39S ribosomal protein L3, mitochondrial</fullName>
    </alternativeName>
</protein>
<dbReference type="OrthoDB" id="274683at2759"/>
<dbReference type="PANTHER" id="PTHR11229:SF8">
    <property type="entry name" value="LARGE RIBOSOMAL SUBUNIT PROTEIN UL3M"/>
    <property type="match status" value="1"/>
</dbReference>
<evidence type="ECO:0000256" key="5">
    <source>
        <dbReference type="ARBA" id="ARBA00035396"/>
    </source>
</evidence>
<feature type="region of interest" description="Disordered" evidence="6">
    <location>
        <begin position="238"/>
        <end position="266"/>
    </location>
</feature>
<dbReference type="Gene3D" id="2.40.30.10">
    <property type="entry name" value="Translation factors"/>
    <property type="match status" value="2"/>
</dbReference>
<dbReference type="RefSeq" id="XP_023951491.2">
    <property type="nucleotide sequence ID" value="XM_024095723.2"/>
</dbReference>
<dbReference type="GO" id="GO:0005762">
    <property type="term" value="C:mitochondrial large ribosomal subunit"/>
    <property type="evidence" value="ECO:0007669"/>
    <property type="project" value="TreeGrafter"/>
</dbReference>
<dbReference type="Proteomes" id="UP001652582">
    <property type="component" value="Chromosome 3"/>
</dbReference>
<keyword evidence="7" id="KW-1185">Reference proteome</keyword>
<dbReference type="KEGG" id="bany:112055551"/>
<comment type="similarity">
    <text evidence="1">Belongs to the universal ribosomal protein uL3 family.</text>
</comment>
<dbReference type="InterPro" id="IPR009000">
    <property type="entry name" value="Transl_B-barrel_sf"/>
</dbReference>
<dbReference type="PANTHER" id="PTHR11229">
    <property type="entry name" value="50S RIBOSOMAL PROTEIN L3"/>
    <property type="match status" value="1"/>
</dbReference>
<dbReference type="GO" id="GO:0003735">
    <property type="term" value="F:structural constituent of ribosome"/>
    <property type="evidence" value="ECO:0007669"/>
    <property type="project" value="InterPro"/>
</dbReference>